<dbReference type="OrthoDB" id="10266980at2759"/>
<keyword evidence="4 5" id="KW-0472">Membrane</keyword>
<dbReference type="GO" id="GO:0005783">
    <property type="term" value="C:endoplasmic reticulum"/>
    <property type="evidence" value="ECO:0007669"/>
    <property type="project" value="TreeGrafter"/>
</dbReference>
<feature type="transmembrane region" description="Helical" evidence="6">
    <location>
        <begin position="89"/>
        <end position="111"/>
    </location>
</feature>
<dbReference type="GO" id="GO:0016020">
    <property type="term" value="C:membrane"/>
    <property type="evidence" value="ECO:0007669"/>
    <property type="project" value="UniProtKB-SubCell"/>
</dbReference>
<dbReference type="Pfam" id="PF03798">
    <property type="entry name" value="TRAM_LAG1_CLN8"/>
    <property type="match status" value="1"/>
</dbReference>
<dbReference type="AlphaFoldDB" id="A0A9N9PP30"/>
<dbReference type="PROSITE" id="PS50922">
    <property type="entry name" value="TLC"/>
    <property type="match status" value="1"/>
</dbReference>
<organism evidence="8 9">
    <name type="scientific">Hymenoscyphus fraxineus</name>
    <dbReference type="NCBI Taxonomy" id="746836"/>
    <lineage>
        <taxon>Eukaryota</taxon>
        <taxon>Fungi</taxon>
        <taxon>Dikarya</taxon>
        <taxon>Ascomycota</taxon>
        <taxon>Pezizomycotina</taxon>
        <taxon>Leotiomycetes</taxon>
        <taxon>Helotiales</taxon>
        <taxon>Helotiaceae</taxon>
        <taxon>Hymenoscyphus</taxon>
    </lineage>
</organism>
<evidence type="ECO:0000313" key="9">
    <source>
        <dbReference type="Proteomes" id="UP000696280"/>
    </source>
</evidence>
<protein>
    <recommendedName>
        <fullName evidence="7">TLC domain-containing protein</fullName>
    </recommendedName>
</protein>
<feature type="transmembrane region" description="Helical" evidence="6">
    <location>
        <begin position="219"/>
        <end position="241"/>
    </location>
</feature>
<dbReference type="InterPro" id="IPR050846">
    <property type="entry name" value="TLCD"/>
</dbReference>
<name>A0A9N9PP30_9HELO</name>
<dbReference type="InterPro" id="IPR006634">
    <property type="entry name" value="TLC-dom"/>
</dbReference>
<feature type="transmembrane region" description="Helical" evidence="6">
    <location>
        <begin position="158"/>
        <end position="179"/>
    </location>
</feature>
<gene>
    <name evidence="8" type="ORF">HYFRA_00002140</name>
</gene>
<evidence type="ECO:0000256" key="1">
    <source>
        <dbReference type="ARBA" id="ARBA00004141"/>
    </source>
</evidence>
<proteinExistence type="predicted"/>
<sequence>MGGKSSGGNSITCTMTGFSVSYHEYQVLDLQRLFGPEILNLPGTIPHLPLVFFSALFYQFVYTIIGPWLLHFKPCNPNVPSTELSRFHWNINTVSIAQSIINSALAVYVLLHAEFREGLTAQERILGYHSETAAALAVSTGYFCFHLVKVWMHKKSEGNFMFAHSVCALCAVCLGFRPLSLHYNAHLMIWELPNIFLNIQRQLDSAGLKSTLTRKVNRLILLATYTVVRLGTGSLTLWWMASDMLATLRDPIPVPTTIIGPDHSTIIVSEAQLPVALAIVQLGALFWLHYQGFYWFAKIVTKGDLKKEKV</sequence>
<feature type="domain" description="TLC" evidence="7">
    <location>
        <begin position="84"/>
        <end position="308"/>
    </location>
</feature>
<evidence type="ECO:0000256" key="2">
    <source>
        <dbReference type="ARBA" id="ARBA00022692"/>
    </source>
</evidence>
<keyword evidence="2 5" id="KW-0812">Transmembrane</keyword>
<dbReference type="SMART" id="SM00724">
    <property type="entry name" value="TLC"/>
    <property type="match status" value="1"/>
</dbReference>
<dbReference type="EMBL" id="CAJVRL010000001">
    <property type="protein sequence ID" value="CAG8949012.1"/>
    <property type="molecule type" value="Genomic_DNA"/>
</dbReference>
<keyword evidence="9" id="KW-1185">Reference proteome</keyword>
<feature type="transmembrane region" description="Helical" evidence="6">
    <location>
        <begin position="48"/>
        <end position="69"/>
    </location>
</feature>
<comment type="caution">
    <text evidence="8">The sequence shown here is derived from an EMBL/GenBank/DDBJ whole genome shotgun (WGS) entry which is preliminary data.</text>
</comment>
<dbReference type="GO" id="GO:0055088">
    <property type="term" value="P:lipid homeostasis"/>
    <property type="evidence" value="ECO:0007669"/>
    <property type="project" value="TreeGrafter"/>
</dbReference>
<evidence type="ECO:0000313" key="8">
    <source>
        <dbReference type="EMBL" id="CAG8949012.1"/>
    </source>
</evidence>
<evidence type="ECO:0000256" key="6">
    <source>
        <dbReference type="SAM" id="Phobius"/>
    </source>
</evidence>
<accession>A0A9N9PP30</accession>
<feature type="transmembrane region" description="Helical" evidence="6">
    <location>
        <begin position="275"/>
        <end position="297"/>
    </location>
</feature>
<feature type="transmembrane region" description="Helical" evidence="6">
    <location>
        <begin position="132"/>
        <end position="152"/>
    </location>
</feature>
<dbReference type="PANTHER" id="PTHR13439:SF0">
    <property type="entry name" value="TOPOISOMERASE I DAMAGE AFFECTED PROTEIN 4"/>
    <property type="match status" value="1"/>
</dbReference>
<dbReference type="Proteomes" id="UP000696280">
    <property type="component" value="Unassembled WGS sequence"/>
</dbReference>
<evidence type="ECO:0000259" key="7">
    <source>
        <dbReference type="PROSITE" id="PS50922"/>
    </source>
</evidence>
<keyword evidence="3 6" id="KW-1133">Transmembrane helix</keyword>
<comment type="subcellular location">
    <subcellularLocation>
        <location evidence="1">Membrane</location>
        <topology evidence="1">Multi-pass membrane protein</topology>
    </subcellularLocation>
</comment>
<evidence type="ECO:0000256" key="5">
    <source>
        <dbReference type="PROSITE-ProRule" id="PRU00205"/>
    </source>
</evidence>
<evidence type="ECO:0000256" key="4">
    <source>
        <dbReference type="ARBA" id="ARBA00023136"/>
    </source>
</evidence>
<reference evidence="8" key="1">
    <citation type="submission" date="2021-07" db="EMBL/GenBank/DDBJ databases">
        <authorList>
            <person name="Durling M."/>
        </authorList>
    </citation>
    <scope>NUCLEOTIDE SEQUENCE</scope>
</reference>
<evidence type="ECO:0000256" key="3">
    <source>
        <dbReference type="ARBA" id="ARBA00022989"/>
    </source>
</evidence>
<dbReference type="PANTHER" id="PTHR13439">
    <property type="entry name" value="CT120 PROTEIN"/>
    <property type="match status" value="1"/>
</dbReference>